<name>A0A4V1K269_9FIRM</name>
<gene>
    <name evidence="1" type="ORF">EFD62_07710</name>
</gene>
<dbReference type="Proteomes" id="UP000289166">
    <property type="component" value="Unassembled WGS sequence"/>
</dbReference>
<protein>
    <submittedName>
        <fullName evidence="1">Cyclic lactone autoinducer peptide</fullName>
    </submittedName>
</protein>
<reference evidence="2" key="1">
    <citation type="submission" date="2018-11" db="EMBL/GenBank/DDBJ databases">
        <title>Genome sequencing of a novel mesophilic and cellulolytic organism within the genus Hungateiclostridium.</title>
        <authorList>
            <person name="Rettenmaier R."/>
            <person name="Liebl W."/>
            <person name="Zverlov V."/>
        </authorList>
    </citation>
    <scope>NUCLEOTIDE SEQUENCE [LARGE SCALE GENOMIC DNA]</scope>
    <source>
        <strain evidence="2">N2K1</strain>
    </source>
</reference>
<dbReference type="AlphaFoldDB" id="A0A4V1K269"/>
<proteinExistence type="predicted"/>
<dbReference type="EMBL" id="RLII01000007">
    <property type="protein sequence ID" value="RXE59249.1"/>
    <property type="molecule type" value="Genomic_DNA"/>
</dbReference>
<sequence>MKGKVLGVVSAVLFVVASMVASSASYFILYQPKAPKSLQK</sequence>
<dbReference type="NCBIfam" id="TIGR04223">
    <property type="entry name" value="quorum_AgrD"/>
    <property type="match status" value="1"/>
</dbReference>
<organism evidence="1 2">
    <name type="scientific">Acetivibrio mesophilus</name>
    <dbReference type="NCBI Taxonomy" id="2487273"/>
    <lineage>
        <taxon>Bacteria</taxon>
        <taxon>Bacillati</taxon>
        <taxon>Bacillota</taxon>
        <taxon>Clostridia</taxon>
        <taxon>Eubacteriales</taxon>
        <taxon>Oscillospiraceae</taxon>
        <taxon>Acetivibrio</taxon>
    </lineage>
</organism>
<dbReference type="RefSeq" id="WP_069195253.1">
    <property type="nucleotide sequence ID" value="NZ_RLII01000007.1"/>
</dbReference>
<evidence type="ECO:0000313" key="1">
    <source>
        <dbReference type="EMBL" id="RXE59249.1"/>
    </source>
</evidence>
<keyword evidence="2" id="KW-1185">Reference proteome</keyword>
<accession>A0A4V1K269</accession>
<dbReference type="InterPro" id="IPR009229">
    <property type="entry name" value="AgrD"/>
</dbReference>
<comment type="caution">
    <text evidence="1">The sequence shown here is derived from an EMBL/GenBank/DDBJ whole genome shotgun (WGS) entry which is preliminary data.</text>
</comment>
<evidence type="ECO:0000313" key="2">
    <source>
        <dbReference type="Proteomes" id="UP000289166"/>
    </source>
</evidence>